<evidence type="ECO:0000313" key="5">
    <source>
        <dbReference type="Proteomes" id="UP001152562"/>
    </source>
</evidence>
<evidence type="ECO:0008006" key="6">
    <source>
        <dbReference type="Google" id="ProtNLM"/>
    </source>
</evidence>
<gene>
    <name evidence="4" type="ORF">PIBRA_LOCUS12099</name>
</gene>
<comment type="caution">
    <text evidence="4">The sequence shown here is derived from an EMBL/GenBank/DDBJ whole genome shotgun (WGS) entry which is preliminary data.</text>
</comment>
<feature type="domain" description="MADF" evidence="2">
    <location>
        <begin position="7"/>
        <end position="91"/>
    </location>
</feature>
<dbReference type="InterPro" id="IPR006578">
    <property type="entry name" value="MADF-dom"/>
</dbReference>
<keyword evidence="5" id="KW-1185">Reference proteome</keyword>
<dbReference type="Pfam" id="PF02944">
    <property type="entry name" value="BESS"/>
    <property type="match status" value="1"/>
</dbReference>
<dbReference type="GO" id="GO:0005667">
    <property type="term" value="C:transcription regulator complex"/>
    <property type="evidence" value="ECO:0007669"/>
    <property type="project" value="TreeGrafter"/>
</dbReference>
<dbReference type="GO" id="GO:0006357">
    <property type="term" value="P:regulation of transcription by RNA polymerase II"/>
    <property type="evidence" value="ECO:0007669"/>
    <property type="project" value="TreeGrafter"/>
</dbReference>
<keyword evidence="1" id="KW-0539">Nucleus</keyword>
<dbReference type="PROSITE" id="PS51029">
    <property type="entry name" value="MADF"/>
    <property type="match status" value="1"/>
</dbReference>
<name>A0A9P0TRX9_PIEBR</name>
<feature type="domain" description="BESS" evidence="3">
    <location>
        <begin position="150"/>
        <end position="189"/>
    </location>
</feature>
<dbReference type="InterPro" id="IPR039353">
    <property type="entry name" value="TF_Adf1"/>
</dbReference>
<comment type="subcellular location">
    <subcellularLocation>
        <location evidence="1">Nucleus</location>
    </subcellularLocation>
</comment>
<evidence type="ECO:0000313" key="4">
    <source>
        <dbReference type="EMBL" id="CAH4036285.1"/>
    </source>
</evidence>
<dbReference type="Proteomes" id="UP001152562">
    <property type="component" value="Unassembled WGS sequence"/>
</dbReference>
<dbReference type="PROSITE" id="PS51031">
    <property type="entry name" value="BESS"/>
    <property type="match status" value="1"/>
</dbReference>
<evidence type="ECO:0000259" key="3">
    <source>
        <dbReference type="PROSITE" id="PS51031"/>
    </source>
</evidence>
<reference evidence="4" key="1">
    <citation type="submission" date="2022-05" db="EMBL/GenBank/DDBJ databases">
        <authorList>
            <person name="Okamura Y."/>
        </authorList>
    </citation>
    <scope>NUCLEOTIDE SEQUENCE</scope>
</reference>
<dbReference type="PANTHER" id="PTHR12243">
    <property type="entry name" value="MADF DOMAIN TRANSCRIPTION FACTOR"/>
    <property type="match status" value="1"/>
</dbReference>
<evidence type="ECO:0000256" key="1">
    <source>
        <dbReference type="PROSITE-ProRule" id="PRU00371"/>
    </source>
</evidence>
<proteinExistence type="predicted"/>
<accession>A0A9P0TRX9</accession>
<organism evidence="4 5">
    <name type="scientific">Pieris brassicae</name>
    <name type="common">White butterfly</name>
    <name type="synonym">Large white butterfly</name>
    <dbReference type="NCBI Taxonomy" id="7116"/>
    <lineage>
        <taxon>Eukaryota</taxon>
        <taxon>Metazoa</taxon>
        <taxon>Ecdysozoa</taxon>
        <taxon>Arthropoda</taxon>
        <taxon>Hexapoda</taxon>
        <taxon>Insecta</taxon>
        <taxon>Pterygota</taxon>
        <taxon>Neoptera</taxon>
        <taxon>Endopterygota</taxon>
        <taxon>Lepidoptera</taxon>
        <taxon>Glossata</taxon>
        <taxon>Ditrysia</taxon>
        <taxon>Papilionoidea</taxon>
        <taxon>Pieridae</taxon>
        <taxon>Pierinae</taxon>
        <taxon>Pieris</taxon>
    </lineage>
</organism>
<dbReference type="SMART" id="SM00595">
    <property type="entry name" value="MADF"/>
    <property type="match status" value="1"/>
</dbReference>
<evidence type="ECO:0000259" key="2">
    <source>
        <dbReference type="PROSITE" id="PS51029"/>
    </source>
</evidence>
<dbReference type="GO" id="GO:0005634">
    <property type="term" value="C:nucleus"/>
    <property type="evidence" value="ECO:0007669"/>
    <property type="project" value="UniProtKB-SubCell"/>
</dbReference>
<protein>
    <recommendedName>
        <fullName evidence="6">MADF domain-containing protein</fullName>
    </recommendedName>
</protein>
<dbReference type="InterPro" id="IPR004210">
    <property type="entry name" value="BESS_motif"/>
</dbReference>
<dbReference type="AlphaFoldDB" id="A0A9P0TRX9"/>
<dbReference type="PANTHER" id="PTHR12243:SF60">
    <property type="entry name" value="SI:CH211-15D5.12-RELATED"/>
    <property type="match status" value="1"/>
</dbReference>
<dbReference type="Pfam" id="PF10545">
    <property type="entry name" value="MADF_DNA_bdg"/>
    <property type="match status" value="1"/>
</dbReference>
<sequence>MAVRAVDFVRIIEQYPCLYDNRLAEYSRKDVTDQAWSEVSHLTNTSVSECQVKWRNIRNGFVRSLKSLPHGKQKKLYHLHEELQFIVPFIKTLVPETTNPTLDDEPVEIEVEPLNTEKPSTTVSNFKRRKIKKYRLERPDFSWIKNIKNDNPRKMFLLSLLPDVEKLTEEQMRKFRIKMLLLLEDIQMETEETEG</sequence>
<dbReference type="GO" id="GO:0003677">
    <property type="term" value="F:DNA binding"/>
    <property type="evidence" value="ECO:0007669"/>
    <property type="project" value="InterPro"/>
</dbReference>
<dbReference type="EMBL" id="CALOZG010000066">
    <property type="protein sequence ID" value="CAH4036285.1"/>
    <property type="molecule type" value="Genomic_DNA"/>
</dbReference>